<evidence type="ECO:0000259" key="3">
    <source>
        <dbReference type="PROSITE" id="PS50888"/>
    </source>
</evidence>
<evidence type="ECO:0000313" key="4">
    <source>
        <dbReference type="EMBL" id="GFG29594.1"/>
    </source>
</evidence>
<feature type="region of interest" description="Disordered" evidence="2">
    <location>
        <begin position="1198"/>
        <end position="1281"/>
    </location>
</feature>
<dbReference type="SMART" id="SM00353">
    <property type="entry name" value="HLH"/>
    <property type="match status" value="1"/>
</dbReference>
<feature type="region of interest" description="Disordered" evidence="2">
    <location>
        <begin position="2445"/>
        <end position="2560"/>
    </location>
</feature>
<feature type="compositionally biased region" description="Low complexity" evidence="2">
    <location>
        <begin position="2662"/>
        <end position="2678"/>
    </location>
</feature>
<feature type="compositionally biased region" description="Polar residues" evidence="2">
    <location>
        <begin position="2086"/>
        <end position="2104"/>
    </location>
</feature>
<organism evidence="4 5">
    <name type="scientific">Coptotermes formosanus</name>
    <name type="common">Formosan subterranean termite</name>
    <dbReference type="NCBI Taxonomy" id="36987"/>
    <lineage>
        <taxon>Eukaryota</taxon>
        <taxon>Metazoa</taxon>
        <taxon>Ecdysozoa</taxon>
        <taxon>Arthropoda</taxon>
        <taxon>Hexapoda</taxon>
        <taxon>Insecta</taxon>
        <taxon>Pterygota</taxon>
        <taxon>Neoptera</taxon>
        <taxon>Polyneoptera</taxon>
        <taxon>Dictyoptera</taxon>
        <taxon>Blattodea</taxon>
        <taxon>Blattoidea</taxon>
        <taxon>Termitoidae</taxon>
        <taxon>Rhinotermitidae</taxon>
        <taxon>Coptotermes</taxon>
    </lineage>
</organism>
<protein>
    <recommendedName>
        <fullName evidence="3">BHLH domain-containing protein</fullName>
    </recommendedName>
</protein>
<feature type="region of interest" description="Disordered" evidence="2">
    <location>
        <begin position="2592"/>
        <end position="2680"/>
    </location>
</feature>
<feature type="region of interest" description="Disordered" evidence="2">
    <location>
        <begin position="2254"/>
        <end position="2278"/>
    </location>
</feature>
<dbReference type="InParanoid" id="A0A6L2PB08"/>
<feature type="region of interest" description="Disordered" evidence="2">
    <location>
        <begin position="2330"/>
        <end position="2381"/>
    </location>
</feature>
<dbReference type="OrthoDB" id="60033at2759"/>
<feature type="region of interest" description="Disordered" evidence="2">
    <location>
        <begin position="1639"/>
        <end position="1668"/>
    </location>
</feature>
<feature type="region of interest" description="Disordered" evidence="2">
    <location>
        <begin position="929"/>
        <end position="959"/>
    </location>
</feature>
<keyword evidence="5" id="KW-1185">Reference proteome</keyword>
<feature type="compositionally biased region" description="Polar residues" evidence="2">
    <location>
        <begin position="936"/>
        <end position="959"/>
    </location>
</feature>
<feature type="compositionally biased region" description="Polar residues" evidence="2">
    <location>
        <begin position="2627"/>
        <end position="2637"/>
    </location>
</feature>
<reference evidence="5" key="1">
    <citation type="submission" date="2020-01" db="EMBL/GenBank/DDBJ databases">
        <title>Draft genome sequence of the Termite Coptotermes fromosanus.</title>
        <authorList>
            <person name="Itakura S."/>
            <person name="Yosikawa Y."/>
            <person name="Umezawa K."/>
        </authorList>
    </citation>
    <scope>NUCLEOTIDE SEQUENCE [LARGE SCALE GENOMIC DNA]</scope>
</reference>
<feature type="compositionally biased region" description="Polar residues" evidence="2">
    <location>
        <begin position="2337"/>
        <end position="2367"/>
    </location>
</feature>
<feature type="region of interest" description="Disordered" evidence="2">
    <location>
        <begin position="2008"/>
        <end position="2064"/>
    </location>
</feature>
<feature type="coiled-coil region" evidence="1">
    <location>
        <begin position="36"/>
        <end position="97"/>
    </location>
</feature>
<feature type="compositionally biased region" description="Basic and acidic residues" evidence="2">
    <location>
        <begin position="588"/>
        <end position="612"/>
    </location>
</feature>
<feature type="compositionally biased region" description="Polar residues" evidence="2">
    <location>
        <begin position="523"/>
        <end position="542"/>
    </location>
</feature>
<dbReference type="PROSITE" id="PS50888">
    <property type="entry name" value="BHLH"/>
    <property type="match status" value="1"/>
</dbReference>
<comment type="caution">
    <text evidence="4">The sequence shown here is derived from an EMBL/GenBank/DDBJ whole genome shotgun (WGS) entry which is preliminary data.</text>
</comment>
<dbReference type="Gene3D" id="4.10.280.10">
    <property type="entry name" value="Helix-loop-helix DNA-binding domain"/>
    <property type="match status" value="1"/>
</dbReference>
<gene>
    <name evidence="4" type="ORF">Cfor_01051</name>
</gene>
<feature type="region of interest" description="Disordered" evidence="2">
    <location>
        <begin position="1725"/>
        <end position="1802"/>
    </location>
</feature>
<dbReference type="Proteomes" id="UP000502823">
    <property type="component" value="Unassembled WGS sequence"/>
</dbReference>
<dbReference type="SUPFAM" id="SSF47459">
    <property type="entry name" value="HLH, helix-loop-helix DNA-binding domain"/>
    <property type="match status" value="1"/>
</dbReference>
<dbReference type="EMBL" id="BLKM01000158">
    <property type="protein sequence ID" value="GFG29594.1"/>
    <property type="molecule type" value="Genomic_DNA"/>
</dbReference>
<feature type="compositionally biased region" description="Polar residues" evidence="2">
    <location>
        <begin position="1203"/>
        <end position="1264"/>
    </location>
</feature>
<sequence length="2795" mass="300630">SKSRVWERDRRERLNVSFNNLSILLPNYDPATTLSKVEILQKAANYIRELQQENRNLLNGSSDEFASKQVQQLKQRVEELVKRIQQLVNLLRDANISIPSHLAVESSRPLRWSNKFNQEDGLMLLEKAKKKKTDQKIAKMEIKKKKKLNRVQMIRTNAATPLKSVSNNPSKVATVKQIENTSNIPSISTKKSTVYKKSKAKIKPGKPATKLFGDKLPTVAQLLGLTMNDFDTTPASYIESAAVSANETSTVAGSTLINTNAPLPPGFIVIQGNSGVQQTSLNSTSVMNHHQAQPCIVMPTNPQMITAKKATKTSTVSQQIPLVLSNSTSNSGGANKVKQNNPVAVTKSHLLTAPVMASGIQTCPPPTVLTNHSTGLAGLGPGTLILANGNIVPVLPPPQTVLTATPTQFIVNSNQLPPPANPPPVIMMQQKKNAITRTTSSNVAALVTPSCSKPQQRSFPVLAPKVSKQPGTSDTTVTTFANKVPIPALTSRHQPARCQQIQAPVINTVTRSTGKAKSKGDNENINQTNTDLPVSVSDKVQSTATKKTVTCKAKEKTKIVSANDNSQQRSPSNSSEVSITDVTVDSSGTKEGDSMHEDTEVSGEVSERVDKDMESNGTTAFISDATSDGERNCKQDEHSMLNNQETQTEKRNIAEEARPGAVKRKKECEDACSKKKQTKCGMENHESRNADMETNISVTNALDNTLPPNMHALKSCNTGTYTIDVLCMTEPGKCHNIDRISEESKHKENSSTLMDTVCSEAVTKVSAQSIKDCSRIEDDAVQLTTNETREISEVCGLNIQAVSRDNSKPVSRSESELIINDPSLINTCPASDTHQCDDASDRTDKCNTSTVLYSVPQQGYDTQNAVTKSQLLQATEVNKLPQSSQSVTAADVAYPRTDFQLSEAEPQQNNLIKASGDSVSLQNAHNIQHEGHEMSPQKSTELLNSSSWQKGKESVLTNSNSTRCPSIPVCQASHTVLPVSASVLQQQQHVINTAGAKEHDLCTESSACLSLTHQEKKTVTDQTEPSQMPPLQSSNLYPTFSATAMATQCNENTFIPITSTSADVDTGSKTTDNETNVNSALNISLQNSEFSSDLFASLQVPSSGQHPESVSPTAAFLLAFPLVSSSKVTEMMVDPQEEVGSDGMQGASTLLQIGNIEPDPSHNTSKPHHTAIVNEMAGTSETTATKVTTVSSVSIMSDRDNTKITSGGCNEHNQQQEVSCSNQERKMNPNQEPKTSGKHSTNVTLPLEIFSNSSNDKQWPNTTKGEVIEPDSRPHPRSRSIGTQSNLFSDLEMKSSEATCSQNSLSSTIKTCLAIDTSMYNIPPNGQKGNTSTPCFQQEIETGHTAVSKNNTSQHLTLNCQSHITMSKSGQQHQECHSSSGLFQPPLSTFEPVTHKNMSNEDNTKKLAVSTSTFSTSVSQPIEELCMKPQVSVNLQHSGTCVNTNVTQTFLTNKETHHVCAQLSHAQIPGSTATDHTANQNSFHKMHPSQMISKQSTVTEESTENVGSISYKSLTSSSSIASSVDVIKHNFSNHAVMDSVPHSSHMDRSVPYNHVPSSVPAQSYSYNLFSNDYSPLPSQVTSTASYTQASNSNDHNKTSAAFSFSVAHNSSNFSILSWTTLSPMSAPTNSNQYDNFNVPSQNTSTDMPHHTPTTGASLHKPVSQNTSDNHAITMSIPAASEMRGLIHTNNCQKQCKSDTNIGKSMNEEIHKLTGSFQGLYSNEEQQSLGISDRDTSRSHMQFHPANNENQVTVPHEGSASSESFKFPPPSSADVKSQQSARTNHSSVRMKASQQNHRPPVNWMTTPDIRTSSSSCSATCNVPNTMSAVNSETNSPHMNKEFEFCSTSNHNLFMSNASVTPPTFDGRGFAGNAAIYGNHVLPSHSNLYTSNRQSSHLPYHKEESRNLHHNATHQRLADLPAPGQNYHNETYTLPWTPRKVPFTSATMMPPDVSSNNFVPSTLPTLVGDLALGANYPMSGNEDSTHNKPYVHSNFGEGEINKKNASVGTLEDQQEMSGKHIQSRHAEKESGMGVVSNKARNNSSNNRACTQDYPGTAHSERGSSGATAAVSGNFLSVSQLVDHVKSGAGSSRTQVNTTARRSTNGNRHVGGGNKNNTTQSRQHTATSSSSKRNSTTQNSTERDSSKKQQATNMSFSAGEGTSAMPLTGDINRKVNDGDRNSHYSTENTTALMPPISQSSAGFAVPVHDMGSHPSSSVANRHSHWSPTRGKPGRTSSASYKAPVSSYSAEALIGLSSSSSSNSTLNNANTAHLSQESTTNKVMTLPPPMVSERFCHNQNYHPHPQTARPLQMSASFGNEAIIPGNYFPAVDLPPSHHQDGNGSSIQTSSHHDNFTQTPHQNQQPYSNASFSYPAGPTNMSGQAASTLYPPTNFVSNANGGHPNASIPPVSLPTGFLSDLAGSNNFPGIPSDSNNSLIFPSPIMKSITVNRNNGGRHNPSYLESSTSASSHHHNQSGQHLSTRNDSLSGQAVETNRSGNNNITSNDGNGNRRLSGHAGGLPPHHQTNNLGGNGNSNCSLTKQRGNGSRRRIPDPIPSASSSTSGITGLVDLGYLPMPPGIGSPMLGADDSTFLSHHTSGTFLAPPGPQLYPTGPTPNPQGTLYPPAPRPPTQTTSHTNQHSGGHLPPFSSCAPEQQNASLSRASHHQQQQQANTSPNATNTSGNSLANFNLSTIFPEINDKCSFSLQQVPSVPSVAGFANGTKSLASASTALVPSSNSSHHHSALVPPGSSDTEYPHHVVRPPTTVPSNCLPPPPVPLHTNFNNLLNHTPSQVSRMQWP</sequence>
<feature type="region of interest" description="Disordered" evidence="2">
    <location>
        <begin position="2083"/>
        <end position="2237"/>
    </location>
</feature>
<feature type="compositionally biased region" description="Polar residues" evidence="2">
    <location>
        <begin position="2445"/>
        <end position="2493"/>
    </location>
</feature>
<dbReference type="GO" id="GO:0046983">
    <property type="term" value="F:protein dimerization activity"/>
    <property type="evidence" value="ECO:0007669"/>
    <property type="project" value="InterPro"/>
</dbReference>
<evidence type="ECO:0000256" key="1">
    <source>
        <dbReference type="SAM" id="Coils"/>
    </source>
</evidence>
<keyword evidence="1" id="KW-0175">Coiled coil</keyword>
<feature type="compositionally biased region" description="Polar residues" evidence="2">
    <location>
        <begin position="2180"/>
        <end position="2198"/>
    </location>
</feature>
<proteinExistence type="predicted"/>
<feature type="non-terminal residue" evidence="4">
    <location>
        <position position="1"/>
    </location>
</feature>
<feature type="compositionally biased region" description="Polar residues" evidence="2">
    <location>
        <begin position="2269"/>
        <end position="2278"/>
    </location>
</feature>
<dbReference type="Pfam" id="PF00010">
    <property type="entry name" value="HLH"/>
    <property type="match status" value="1"/>
</dbReference>
<evidence type="ECO:0000256" key="2">
    <source>
        <dbReference type="SAM" id="MobiDB-lite"/>
    </source>
</evidence>
<feature type="compositionally biased region" description="Polar residues" evidence="2">
    <location>
        <begin position="2112"/>
        <end position="2137"/>
    </location>
</feature>
<feature type="compositionally biased region" description="Low complexity" evidence="2">
    <location>
        <begin position="2494"/>
        <end position="2506"/>
    </location>
</feature>
<accession>A0A6L2PB08</accession>
<feature type="region of interest" description="Disordered" evidence="2">
    <location>
        <begin position="2729"/>
        <end position="2763"/>
    </location>
</feature>
<feature type="compositionally biased region" description="Low complexity" evidence="2">
    <location>
        <begin position="2034"/>
        <end position="2046"/>
    </location>
</feature>
<evidence type="ECO:0000313" key="5">
    <source>
        <dbReference type="Proteomes" id="UP000502823"/>
    </source>
</evidence>
<feature type="compositionally biased region" description="Low complexity" evidence="2">
    <location>
        <begin position="2254"/>
        <end position="2268"/>
    </location>
</feature>
<name>A0A6L2PB08_COPFO</name>
<feature type="compositionally biased region" description="Pro residues" evidence="2">
    <location>
        <begin position="2600"/>
        <end position="2613"/>
    </location>
</feature>
<feature type="compositionally biased region" description="Polar residues" evidence="2">
    <location>
        <begin position="2648"/>
        <end position="2658"/>
    </location>
</feature>
<dbReference type="InterPro" id="IPR011598">
    <property type="entry name" value="bHLH_dom"/>
</dbReference>
<feature type="compositionally biased region" description="Polar residues" evidence="2">
    <location>
        <begin position="1773"/>
        <end position="1802"/>
    </location>
</feature>
<feature type="domain" description="BHLH" evidence="3">
    <location>
        <begin position="1"/>
        <end position="50"/>
    </location>
</feature>
<feature type="compositionally biased region" description="Polar residues" evidence="2">
    <location>
        <begin position="560"/>
        <end position="587"/>
    </location>
</feature>
<dbReference type="InterPro" id="IPR036638">
    <property type="entry name" value="HLH_DNA-bd_sf"/>
</dbReference>
<feature type="region of interest" description="Disordered" evidence="2">
    <location>
        <begin position="509"/>
        <end position="612"/>
    </location>
</feature>
<feature type="compositionally biased region" description="Basic and acidic residues" evidence="2">
    <location>
        <begin position="2168"/>
        <end position="2179"/>
    </location>
</feature>